<dbReference type="PANTHER" id="PTHR46797">
    <property type="entry name" value="HTH-TYPE TRANSCRIPTIONAL REGULATOR"/>
    <property type="match status" value="1"/>
</dbReference>
<keyword evidence="1" id="KW-0238">DNA-binding</keyword>
<sequence>MDINTRLAERIRHLRKTAGLSLDALADKTGVSRSMISMIERNQSSATAVVLERLAAGLGLSLADLFSAEKPAAAPLSRLAEQPVWRDPQSGYIRRNVSPSSANPDLQLVEVTFPAGARIAYETGLRQSPVHQQIWLLAGEMHISVGEAVYAMLAGDCLAFELSCQTTFHNPGQTDARYLVAIHN</sequence>
<dbReference type="InterPro" id="IPR014710">
    <property type="entry name" value="RmlC-like_jellyroll"/>
</dbReference>
<dbReference type="CDD" id="cd02209">
    <property type="entry name" value="cupin_XRE_C"/>
    <property type="match status" value="1"/>
</dbReference>
<dbReference type="InterPro" id="IPR010982">
    <property type="entry name" value="Lambda_DNA-bd_dom_sf"/>
</dbReference>
<dbReference type="InterPro" id="IPR011051">
    <property type="entry name" value="RmlC_Cupin_sf"/>
</dbReference>
<gene>
    <name evidence="3" type="ORF">GCM10010970_08240</name>
</gene>
<dbReference type="InterPro" id="IPR050807">
    <property type="entry name" value="TransReg_Diox_bact_type"/>
</dbReference>
<name>A0ABQ2P5T4_9NEIS</name>
<protein>
    <submittedName>
        <fullName evidence="3">Transcriptional regulator</fullName>
    </submittedName>
</protein>
<accession>A0ABQ2P5T4</accession>
<dbReference type="RefSeq" id="WP_188702602.1">
    <property type="nucleotide sequence ID" value="NZ_BMLX01000001.1"/>
</dbReference>
<dbReference type="InterPro" id="IPR001387">
    <property type="entry name" value="Cro/C1-type_HTH"/>
</dbReference>
<dbReference type="SUPFAM" id="SSF47413">
    <property type="entry name" value="lambda repressor-like DNA-binding domains"/>
    <property type="match status" value="1"/>
</dbReference>
<reference evidence="4" key="1">
    <citation type="journal article" date="2019" name="Int. J. Syst. Evol. Microbiol.">
        <title>The Global Catalogue of Microorganisms (GCM) 10K type strain sequencing project: providing services to taxonomists for standard genome sequencing and annotation.</title>
        <authorList>
            <consortium name="The Broad Institute Genomics Platform"/>
            <consortium name="The Broad Institute Genome Sequencing Center for Infectious Disease"/>
            <person name="Wu L."/>
            <person name="Ma J."/>
        </authorList>
    </citation>
    <scope>NUCLEOTIDE SEQUENCE [LARGE SCALE GENOMIC DNA]</scope>
    <source>
        <strain evidence="4">CGMCC 1.8859</strain>
    </source>
</reference>
<dbReference type="CDD" id="cd00093">
    <property type="entry name" value="HTH_XRE"/>
    <property type="match status" value="1"/>
</dbReference>
<dbReference type="Gene3D" id="2.60.120.10">
    <property type="entry name" value="Jelly Rolls"/>
    <property type="match status" value="1"/>
</dbReference>
<dbReference type="Pfam" id="PF01381">
    <property type="entry name" value="HTH_3"/>
    <property type="match status" value="1"/>
</dbReference>
<evidence type="ECO:0000313" key="3">
    <source>
        <dbReference type="EMBL" id="GGP18959.1"/>
    </source>
</evidence>
<proteinExistence type="predicted"/>
<dbReference type="PANTHER" id="PTHR46797:SF10">
    <property type="entry name" value="BLR1115 PROTEIN"/>
    <property type="match status" value="1"/>
</dbReference>
<dbReference type="Gene3D" id="1.10.260.40">
    <property type="entry name" value="lambda repressor-like DNA-binding domains"/>
    <property type="match status" value="1"/>
</dbReference>
<evidence type="ECO:0000256" key="1">
    <source>
        <dbReference type="ARBA" id="ARBA00023125"/>
    </source>
</evidence>
<dbReference type="SUPFAM" id="SSF51182">
    <property type="entry name" value="RmlC-like cupins"/>
    <property type="match status" value="1"/>
</dbReference>
<comment type="caution">
    <text evidence="3">The sequence shown here is derived from an EMBL/GenBank/DDBJ whole genome shotgun (WGS) entry which is preliminary data.</text>
</comment>
<dbReference type="Proteomes" id="UP000637267">
    <property type="component" value="Unassembled WGS sequence"/>
</dbReference>
<dbReference type="SMART" id="SM00530">
    <property type="entry name" value="HTH_XRE"/>
    <property type="match status" value="1"/>
</dbReference>
<keyword evidence="4" id="KW-1185">Reference proteome</keyword>
<dbReference type="PROSITE" id="PS50943">
    <property type="entry name" value="HTH_CROC1"/>
    <property type="match status" value="1"/>
</dbReference>
<evidence type="ECO:0000259" key="2">
    <source>
        <dbReference type="PROSITE" id="PS50943"/>
    </source>
</evidence>
<feature type="domain" description="HTH cro/C1-type" evidence="2">
    <location>
        <begin position="11"/>
        <end position="65"/>
    </location>
</feature>
<dbReference type="EMBL" id="BMLX01000001">
    <property type="protein sequence ID" value="GGP18959.1"/>
    <property type="molecule type" value="Genomic_DNA"/>
</dbReference>
<organism evidence="3 4">
    <name type="scientific">Silvimonas iriomotensis</name>
    <dbReference type="NCBI Taxonomy" id="449662"/>
    <lineage>
        <taxon>Bacteria</taxon>
        <taxon>Pseudomonadati</taxon>
        <taxon>Pseudomonadota</taxon>
        <taxon>Betaproteobacteria</taxon>
        <taxon>Neisseriales</taxon>
        <taxon>Chitinibacteraceae</taxon>
        <taxon>Silvimonas</taxon>
    </lineage>
</organism>
<evidence type="ECO:0000313" key="4">
    <source>
        <dbReference type="Proteomes" id="UP000637267"/>
    </source>
</evidence>